<dbReference type="AlphaFoldDB" id="K9YKZ0"/>
<dbReference type="InterPro" id="IPR051710">
    <property type="entry name" value="Phosphatase_SH3-domain"/>
</dbReference>
<evidence type="ECO:0000313" key="1">
    <source>
        <dbReference type="EMBL" id="AFZ47611.1"/>
    </source>
</evidence>
<dbReference type="InterPro" id="IPR013078">
    <property type="entry name" value="His_Pase_superF_clade-1"/>
</dbReference>
<dbReference type="KEGG" id="csn:Cyast_1650"/>
<dbReference type="Gene3D" id="3.40.50.1240">
    <property type="entry name" value="Phosphoglycerate mutase-like"/>
    <property type="match status" value="1"/>
</dbReference>
<dbReference type="STRING" id="292563.Cyast_1650"/>
<dbReference type="PANTHER" id="PTHR16469">
    <property type="entry name" value="UBIQUITIN-ASSOCIATED AND SH3 DOMAIN-CONTAINING BA-RELATED"/>
    <property type="match status" value="1"/>
</dbReference>
<dbReference type="EMBL" id="CP003940">
    <property type="protein sequence ID" value="AFZ47611.1"/>
    <property type="molecule type" value="Genomic_DNA"/>
</dbReference>
<dbReference type="SMART" id="SM00855">
    <property type="entry name" value="PGAM"/>
    <property type="match status" value="1"/>
</dbReference>
<dbReference type="Proteomes" id="UP000010483">
    <property type="component" value="Chromosome"/>
</dbReference>
<dbReference type="BioCyc" id="CSTA292563:G1353-1660-MONOMER"/>
<dbReference type="PANTHER" id="PTHR16469:SF27">
    <property type="entry name" value="UBIQUITIN-ASSOCIATED AND SH3 DOMAIN-CONTAINING BA-RELATED"/>
    <property type="match status" value="1"/>
</dbReference>
<dbReference type="InterPro" id="IPR029033">
    <property type="entry name" value="His_PPase_superfam"/>
</dbReference>
<keyword evidence="2" id="KW-1185">Reference proteome</keyword>
<dbReference type="Pfam" id="PF00300">
    <property type="entry name" value="His_Phos_1"/>
    <property type="match status" value="1"/>
</dbReference>
<name>K9YKZ0_CYASC</name>
<organism evidence="1 2">
    <name type="scientific">Cyanobacterium stanieri (strain ATCC 29140 / PCC 7202)</name>
    <dbReference type="NCBI Taxonomy" id="292563"/>
    <lineage>
        <taxon>Bacteria</taxon>
        <taxon>Bacillati</taxon>
        <taxon>Cyanobacteriota</taxon>
        <taxon>Cyanophyceae</taxon>
        <taxon>Oscillatoriophycideae</taxon>
        <taxon>Chroococcales</taxon>
        <taxon>Geminocystaceae</taxon>
        <taxon>Cyanobacterium</taxon>
    </lineage>
</organism>
<dbReference type="HOGENOM" id="CLU_042838_0_1_3"/>
<accession>K9YKZ0</accession>
<protein>
    <submittedName>
        <fullName evidence="1">Phosphoglycerate mutase</fullName>
    </submittedName>
</protein>
<dbReference type="eggNOG" id="COG0406">
    <property type="taxonomic scope" value="Bacteria"/>
</dbReference>
<proteinExistence type="predicted"/>
<dbReference type="CDD" id="cd07067">
    <property type="entry name" value="HP_PGM_like"/>
    <property type="match status" value="1"/>
</dbReference>
<sequence length="232" mass="26921">MDNKTIKVSNISPLPIPHSPFPPQVWIVRHGNRHDFVYPEWFNHAEKKYDPPLSEDGIIQAKAVAKRLENEPIKYIFCSPFLRAIQTAYPIAIALNLSINLESGLGEWHNKDWMDTKPLTQYPDNLDKKYLDIINWDYQPQIYPQYPETLEEIYQRTAQTTNILTQYPNPLIVGHSVAIQGIIKALRKAEYQPITIPLCSLSKLSYINDKWQWELQADTTHLNHLPPPKIAQ</sequence>
<dbReference type="SUPFAM" id="SSF53254">
    <property type="entry name" value="Phosphoglycerate mutase-like"/>
    <property type="match status" value="1"/>
</dbReference>
<evidence type="ECO:0000313" key="2">
    <source>
        <dbReference type="Proteomes" id="UP000010483"/>
    </source>
</evidence>
<reference evidence="2" key="1">
    <citation type="journal article" date="2013" name="Proc. Natl. Acad. Sci. U.S.A.">
        <title>Improving the coverage of the cyanobacterial phylum using diversity-driven genome sequencing.</title>
        <authorList>
            <person name="Shih P.M."/>
            <person name="Wu D."/>
            <person name="Latifi A."/>
            <person name="Axen S.D."/>
            <person name="Fewer D.P."/>
            <person name="Talla E."/>
            <person name="Calteau A."/>
            <person name="Cai F."/>
            <person name="Tandeau de Marsac N."/>
            <person name="Rippka R."/>
            <person name="Herdman M."/>
            <person name="Sivonen K."/>
            <person name="Coursin T."/>
            <person name="Laurent T."/>
            <person name="Goodwin L."/>
            <person name="Nolan M."/>
            <person name="Davenport K.W."/>
            <person name="Han C.S."/>
            <person name="Rubin E.M."/>
            <person name="Eisen J.A."/>
            <person name="Woyke T."/>
            <person name="Gugger M."/>
            <person name="Kerfeld C.A."/>
        </authorList>
    </citation>
    <scope>NUCLEOTIDE SEQUENCE [LARGE SCALE GENOMIC DNA]</scope>
    <source>
        <strain evidence="2">ATCC 29140 / PCC 7202</strain>
    </source>
</reference>
<gene>
    <name evidence="1" type="ordered locus">Cyast_1650</name>
</gene>